<feature type="binding site" evidence="10">
    <location>
        <position position="130"/>
    </location>
    <ligand>
        <name>Ca(2+)</name>
        <dbReference type="ChEBI" id="CHEBI:29108"/>
        <label>3</label>
    </ligand>
</feature>
<feature type="binding site" evidence="10">
    <location>
        <position position="280"/>
    </location>
    <ligand>
        <name>Ca(2+)</name>
        <dbReference type="ChEBI" id="CHEBI:29108"/>
        <label>4</label>
    </ligand>
</feature>
<feature type="domain" description="Peptidase metallopeptidase" evidence="13">
    <location>
        <begin position="49"/>
        <end position="196"/>
    </location>
</feature>
<protein>
    <submittedName>
        <fullName evidence="14">Stromelysin-3-like</fullName>
    </submittedName>
</protein>
<dbReference type="AlphaFoldDB" id="A0A8J5MX40"/>
<dbReference type="SMART" id="SM00235">
    <property type="entry name" value="ZnMc"/>
    <property type="match status" value="1"/>
</dbReference>
<comment type="cofactor">
    <cofactor evidence="10">
        <name>Ca(2+)</name>
        <dbReference type="ChEBI" id="CHEBI:29108"/>
    </cofactor>
    <text evidence="10">Can bind about 5 Ca(2+) ions per subunit.</text>
</comment>
<dbReference type="InterPro" id="IPR021190">
    <property type="entry name" value="Pept_M10A"/>
</dbReference>
<comment type="caution">
    <text evidence="14">The sequence shown here is derived from an EMBL/GenBank/DDBJ whole genome shotgun (WGS) entry which is preliminary data.</text>
</comment>
<feature type="binding site" evidence="10">
    <location>
        <position position="128"/>
    </location>
    <ligand>
        <name>Zn(2+)</name>
        <dbReference type="ChEBI" id="CHEBI:29105"/>
        <label>1</label>
    </ligand>
</feature>
<dbReference type="GO" id="GO:0030574">
    <property type="term" value="P:collagen catabolic process"/>
    <property type="evidence" value="ECO:0007669"/>
    <property type="project" value="TreeGrafter"/>
</dbReference>
<feature type="binding site" evidence="10">
    <location>
        <position position="104"/>
    </location>
    <ligand>
        <name>Zn(2+)</name>
        <dbReference type="ChEBI" id="CHEBI:29105"/>
        <label>1</label>
    </ligand>
</feature>
<dbReference type="Gene3D" id="3.40.390.10">
    <property type="entry name" value="Collagenase (Catalytic Domain)"/>
    <property type="match status" value="1"/>
</dbReference>
<feature type="binding site" evidence="9">
    <location>
        <position position="155"/>
    </location>
    <ligand>
        <name>Zn(2+)</name>
        <dbReference type="ChEBI" id="CHEBI:29105"/>
        <label>2</label>
        <note>catalytic</note>
    </ligand>
</feature>
<keyword evidence="2" id="KW-0645">Protease</keyword>
<name>A0A8J5MX40_HOMAM</name>
<feature type="binding site" evidence="10">
    <location>
        <position position="102"/>
    </location>
    <ligand>
        <name>Zn(2+)</name>
        <dbReference type="ChEBI" id="CHEBI:29105"/>
        <label>1</label>
    </ligand>
</feature>
<feature type="binding site" evidence="10">
    <location>
        <position position="109"/>
    </location>
    <ligand>
        <name>Ca(2+)</name>
        <dbReference type="ChEBI" id="CHEBI:29108"/>
        <label>3</label>
    </ligand>
</feature>
<evidence type="ECO:0000313" key="14">
    <source>
        <dbReference type="EMBL" id="KAG7166174.1"/>
    </source>
</evidence>
<comment type="similarity">
    <text evidence="1">Belongs to the peptidase M10A family.</text>
</comment>
<reference evidence="14" key="1">
    <citation type="journal article" date="2021" name="Sci. Adv.">
        <title>The American lobster genome reveals insights on longevity, neural, and immune adaptations.</title>
        <authorList>
            <person name="Polinski J.M."/>
            <person name="Zimin A.V."/>
            <person name="Clark K.F."/>
            <person name="Kohn A.B."/>
            <person name="Sadowski N."/>
            <person name="Timp W."/>
            <person name="Ptitsyn A."/>
            <person name="Khanna P."/>
            <person name="Romanova D.Y."/>
            <person name="Williams P."/>
            <person name="Greenwood S.J."/>
            <person name="Moroz L.L."/>
            <person name="Walt D.R."/>
            <person name="Bodnar A.G."/>
        </authorList>
    </citation>
    <scope>NUCLEOTIDE SEQUENCE</scope>
    <source>
        <strain evidence="14">GMGI-L3</strain>
    </source>
</reference>
<feature type="binding site" description="in inhibited form" evidence="10">
    <location>
        <position position="26"/>
    </location>
    <ligand>
        <name>Zn(2+)</name>
        <dbReference type="ChEBI" id="CHEBI:29105"/>
        <label>2</label>
        <note>catalytic</note>
    </ligand>
</feature>
<keyword evidence="3 9" id="KW-0479">Metal-binding</keyword>
<evidence type="ECO:0000256" key="4">
    <source>
        <dbReference type="ARBA" id="ARBA00022729"/>
    </source>
</evidence>
<evidence type="ECO:0000256" key="1">
    <source>
        <dbReference type="ARBA" id="ARBA00010370"/>
    </source>
</evidence>
<dbReference type="GO" id="GO:0005615">
    <property type="term" value="C:extracellular space"/>
    <property type="evidence" value="ECO:0007669"/>
    <property type="project" value="TreeGrafter"/>
</dbReference>
<keyword evidence="10" id="KW-0106">Calcium</keyword>
<dbReference type="GO" id="GO:0004222">
    <property type="term" value="F:metalloendopeptidase activity"/>
    <property type="evidence" value="ECO:0007669"/>
    <property type="project" value="InterPro"/>
</dbReference>
<dbReference type="GO" id="GO:0006508">
    <property type="term" value="P:proteolysis"/>
    <property type="evidence" value="ECO:0007669"/>
    <property type="project" value="UniProtKB-KW"/>
</dbReference>
<evidence type="ECO:0000256" key="7">
    <source>
        <dbReference type="ARBA" id="ARBA00023049"/>
    </source>
</evidence>
<keyword evidence="15" id="KW-1185">Reference proteome</keyword>
<feature type="region of interest" description="Disordered" evidence="12">
    <location>
        <begin position="1"/>
        <end position="48"/>
    </location>
</feature>
<feature type="binding site" evidence="9">
    <location>
        <position position="161"/>
    </location>
    <ligand>
        <name>Zn(2+)</name>
        <dbReference type="ChEBI" id="CHEBI:29105"/>
        <label>2</label>
        <note>catalytic</note>
    </ligand>
</feature>
<evidence type="ECO:0000256" key="11">
    <source>
        <dbReference type="PROSITE-ProRule" id="PRU01011"/>
    </source>
</evidence>
<dbReference type="GO" id="GO:0031012">
    <property type="term" value="C:extracellular matrix"/>
    <property type="evidence" value="ECO:0007669"/>
    <property type="project" value="InterPro"/>
</dbReference>
<dbReference type="GO" id="GO:0008270">
    <property type="term" value="F:zinc ion binding"/>
    <property type="evidence" value="ECO:0007669"/>
    <property type="project" value="InterPro"/>
</dbReference>
<proteinExistence type="inferred from homology"/>
<evidence type="ECO:0000313" key="15">
    <source>
        <dbReference type="Proteomes" id="UP000747542"/>
    </source>
</evidence>
<dbReference type="PIRSF" id="PIRSF001191">
    <property type="entry name" value="Peptidase_M10A_matrix"/>
    <property type="match status" value="1"/>
</dbReference>
<dbReference type="GO" id="GO:0030198">
    <property type="term" value="P:extracellular matrix organization"/>
    <property type="evidence" value="ECO:0007669"/>
    <property type="project" value="TreeGrafter"/>
</dbReference>
<dbReference type="InterPro" id="IPR006026">
    <property type="entry name" value="Peptidase_Metallo"/>
</dbReference>
<dbReference type="Gene3D" id="2.110.10.10">
    <property type="entry name" value="Hemopexin-like domain"/>
    <property type="match status" value="1"/>
</dbReference>
<dbReference type="InterPro" id="IPR036375">
    <property type="entry name" value="Hemopexin-like_dom_sf"/>
</dbReference>
<feature type="binding site" evidence="10">
    <location>
        <position position="169"/>
    </location>
    <ligand>
        <name>Zn(2+)</name>
        <dbReference type="ChEBI" id="CHEBI:29105"/>
        <label>2</label>
        <note>catalytic</note>
    </ligand>
</feature>
<evidence type="ECO:0000256" key="3">
    <source>
        <dbReference type="ARBA" id="ARBA00022723"/>
    </source>
</evidence>
<gene>
    <name evidence="14" type="primary">MMP11-L</name>
    <name evidence="14" type="ORF">Hamer_G010995</name>
</gene>
<dbReference type="InterPro" id="IPR024079">
    <property type="entry name" value="MetalloPept_cat_dom_sf"/>
</dbReference>
<evidence type="ECO:0000256" key="8">
    <source>
        <dbReference type="PIRSR" id="PIRSR001191-1"/>
    </source>
</evidence>
<evidence type="ECO:0000256" key="9">
    <source>
        <dbReference type="PIRSR" id="PIRSR001191-2"/>
    </source>
</evidence>
<comment type="cofactor">
    <cofactor evidence="10">
        <name>Zn(2+)</name>
        <dbReference type="ChEBI" id="CHEBI:29105"/>
    </cofactor>
    <text evidence="10">Binds 2 Zn(2+) ions per subunit.</text>
</comment>
<feature type="binding site" evidence="9">
    <location>
        <position position="151"/>
    </location>
    <ligand>
        <name>Zn(2+)</name>
        <dbReference type="ChEBI" id="CHEBI:29105"/>
        <label>2</label>
        <note>catalytic</note>
    </ligand>
</feature>
<evidence type="ECO:0000259" key="13">
    <source>
        <dbReference type="SMART" id="SM00235"/>
    </source>
</evidence>
<evidence type="ECO:0000256" key="12">
    <source>
        <dbReference type="SAM" id="MobiDB-lite"/>
    </source>
</evidence>
<dbReference type="PANTHER" id="PTHR10201">
    <property type="entry name" value="MATRIX METALLOPROTEINASE"/>
    <property type="match status" value="1"/>
</dbReference>
<feature type="binding site" evidence="10">
    <location>
        <position position="133"/>
    </location>
    <ligand>
        <name>Ca(2+)</name>
        <dbReference type="ChEBI" id="CHEBI:29108"/>
        <label>3</label>
    </ligand>
</feature>
<keyword evidence="5" id="KW-0378">Hydrolase</keyword>
<dbReference type="PANTHER" id="PTHR10201:SF291">
    <property type="entry name" value="MATRIX METALLOPROTEINASE 1, ISOFORM C-RELATED"/>
    <property type="match status" value="1"/>
</dbReference>
<keyword evidence="4" id="KW-0732">Signal</keyword>
<feature type="binding site" evidence="10">
    <location>
        <position position="110"/>
    </location>
    <ligand>
        <name>Ca(2+)</name>
        <dbReference type="ChEBI" id="CHEBI:29108"/>
        <label>3</label>
    </ligand>
</feature>
<feature type="repeat" description="Hemopexin" evidence="11">
    <location>
        <begin position="224"/>
        <end position="276"/>
    </location>
</feature>
<organism evidence="14 15">
    <name type="scientific">Homarus americanus</name>
    <name type="common">American lobster</name>
    <dbReference type="NCBI Taxonomy" id="6706"/>
    <lineage>
        <taxon>Eukaryota</taxon>
        <taxon>Metazoa</taxon>
        <taxon>Ecdysozoa</taxon>
        <taxon>Arthropoda</taxon>
        <taxon>Crustacea</taxon>
        <taxon>Multicrustacea</taxon>
        <taxon>Malacostraca</taxon>
        <taxon>Eumalacostraca</taxon>
        <taxon>Eucarida</taxon>
        <taxon>Decapoda</taxon>
        <taxon>Pleocyemata</taxon>
        <taxon>Astacidea</taxon>
        <taxon>Nephropoidea</taxon>
        <taxon>Nephropidae</taxon>
        <taxon>Homarus</taxon>
    </lineage>
</organism>
<dbReference type="InterPro" id="IPR018487">
    <property type="entry name" value="Hemopexin-like_repeat"/>
</dbReference>
<dbReference type="EMBL" id="JAHLQT010022636">
    <property type="protein sequence ID" value="KAG7166174.1"/>
    <property type="molecule type" value="Genomic_DNA"/>
</dbReference>
<dbReference type="SUPFAM" id="SSF47090">
    <property type="entry name" value="PGBD-like"/>
    <property type="match status" value="1"/>
</dbReference>
<dbReference type="SUPFAM" id="SSF55486">
    <property type="entry name" value="Metalloproteases ('zincins'), catalytic domain"/>
    <property type="match status" value="1"/>
</dbReference>
<keyword evidence="7" id="KW-0482">Metalloprotease</keyword>
<dbReference type="InterPro" id="IPR036365">
    <property type="entry name" value="PGBD-like_sf"/>
</dbReference>
<feature type="binding site" evidence="10">
    <location>
        <position position="117"/>
    </location>
    <ligand>
        <name>Zn(2+)</name>
        <dbReference type="ChEBI" id="CHEBI:29105"/>
        <label>1</label>
    </ligand>
</feature>
<feature type="binding site" evidence="10">
    <location>
        <position position="133"/>
    </location>
    <ligand>
        <name>Ca(2+)</name>
        <dbReference type="ChEBI" id="CHEBI:29108"/>
        <label>1</label>
    </ligand>
</feature>
<feature type="binding site" evidence="10">
    <location>
        <position position="126"/>
    </location>
    <ligand>
        <name>Ca(2+)</name>
        <dbReference type="ChEBI" id="CHEBI:29108"/>
        <label>2</label>
    </ligand>
</feature>
<dbReference type="Proteomes" id="UP000747542">
    <property type="component" value="Unassembled WGS sequence"/>
</dbReference>
<sequence>MWALAGLEETGELDEPTVNMMNVPRCGVKDGGGGSSKNDHSRRKRYTLQGSRWRTRDLTYKINKYPSGLAKTKVWGDVSTLTFKQKTSGKVNIDISFERGKHGDGDAFDGPGGVLAHAFFPQYGGDAHFDAQEKWTVKTNRGTNLLQAAAHEFGHSLGLSHTSVKRALMAPFYRGYEPNLQLHSDDIKGIQVCWYKSSQYWKVSKSGDFEGYPRPISEDWEGLPNNVEGGFLAKSGWLYFFKDKKYWRYIKSRWSATRYSLSKGYPKAVKRWEGLQEGLDAATKYNGKTYFFKSSGLQGTQEPVSLGDDHNDNDDYVDYDQFDAGLAY</sequence>
<dbReference type="PRINTS" id="PR00138">
    <property type="entry name" value="MATRIXIN"/>
</dbReference>
<dbReference type="InterPro" id="IPR001818">
    <property type="entry name" value="Pept_M10_metallopeptidase"/>
</dbReference>
<evidence type="ECO:0000256" key="6">
    <source>
        <dbReference type="ARBA" id="ARBA00022833"/>
    </source>
</evidence>
<feature type="binding site" evidence="10">
    <location>
        <position position="282"/>
    </location>
    <ligand>
        <name>Ca(2+)</name>
        <dbReference type="ChEBI" id="CHEBI:29108"/>
        <label>5</label>
    </ligand>
</feature>
<dbReference type="Pfam" id="PF00413">
    <property type="entry name" value="Peptidase_M10"/>
    <property type="match status" value="1"/>
</dbReference>
<keyword evidence="6 9" id="KW-0862">Zinc</keyword>
<feature type="binding site" evidence="10">
    <location>
        <position position="124"/>
    </location>
    <ligand>
        <name>Ca(2+)</name>
        <dbReference type="ChEBI" id="CHEBI:29108"/>
        <label>2</label>
    </ligand>
</feature>
<accession>A0A8J5MX40</accession>
<evidence type="ECO:0000256" key="5">
    <source>
        <dbReference type="ARBA" id="ARBA00022801"/>
    </source>
</evidence>
<dbReference type="InterPro" id="IPR033739">
    <property type="entry name" value="M10A_MMP"/>
</dbReference>
<evidence type="ECO:0000256" key="10">
    <source>
        <dbReference type="PIRSR" id="PIRSR621190-2"/>
    </source>
</evidence>
<feature type="active site" evidence="8">
    <location>
        <position position="152"/>
    </location>
</feature>
<dbReference type="PROSITE" id="PS51642">
    <property type="entry name" value="HEMOPEXIN_2"/>
    <property type="match status" value="1"/>
</dbReference>
<dbReference type="CDD" id="cd04278">
    <property type="entry name" value="ZnMc_MMP"/>
    <property type="match status" value="1"/>
</dbReference>
<evidence type="ECO:0000256" key="2">
    <source>
        <dbReference type="ARBA" id="ARBA00022670"/>
    </source>
</evidence>
<dbReference type="SUPFAM" id="SSF50923">
    <property type="entry name" value="Hemopexin-like domain"/>
    <property type="match status" value="1"/>
</dbReference>